<dbReference type="SUPFAM" id="SSF52540">
    <property type="entry name" value="P-loop containing nucleoside triphosphate hydrolases"/>
    <property type="match status" value="1"/>
</dbReference>
<dbReference type="InterPro" id="IPR045063">
    <property type="entry name" value="Dynamin_N"/>
</dbReference>
<keyword evidence="2" id="KW-0472">Membrane</keyword>
<dbReference type="GO" id="GO:0005525">
    <property type="term" value="F:GTP binding"/>
    <property type="evidence" value="ECO:0007669"/>
    <property type="project" value="InterPro"/>
</dbReference>
<dbReference type="Gene3D" id="1.10.268.20">
    <property type="match status" value="1"/>
</dbReference>
<dbReference type="OrthoDB" id="201265at2759"/>
<dbReference type="InterPro" id="IPR031692">
    <property type="entry name" value="EHD_N"/>
</dbReference>
<evidence type="ECO:0000256" key="2">
    <source>
        <dbReference type="ARBA" id="ARBA00023136"/>
    </source>
</evidence>
<dbReference type="GO" id="GO:0012505">
    <property type="term" value="C:endomembrane system"/>
    <property type="evidence" value="ECO:0007669"/>
    <property type="project" value="UniProtKB-SubCell"/>
</dbReference>
<dbReference type="InterPro" id="IPR030381">
    <property type="entry name" value="G_DYNAMIN_dom"/>
</dbReference>
<feature type="non-terminal residue" evidence="4">
    <location>
        <position position="116"/>
    </location>
</feature>
<dbReference type="Pfam" id="PF00350">
    <property type="entry name" value="Dynamin_N"/>
    <property type="match status" value="1"/>
</dbReference>
<evidence type="ECO:0000259" key="3">
    <source>
        <dbReference type="PROSITE" id="PS51718"/>
    </source>
</evidence>
<proteinExistence type="predicted"/>
<gene>
    <name evidence="4" type="primary">RME1</name>
    <name evidence="4" type="ORF">Naga_100486g6</name>
</gene>
<dbReference type="EMBL" id="AZIL01001242">
    <property type="protein sequence ID" value="EWM24449.1"/>
    <property type="molecule type" value="Genomic_DNA"/>
</dbReference>
<dbReference type="PROSITE" id="PS51718">
    <property type="entry name" value="G_DYNAMIN_2"/>
    <property type="match status" value="1"/>
</dbReference>
<evidence type="ECO:0000256" key="1">
    <source>
        <dbReference type="ARBA" id="ARBA00004184"/>
    </source>
</evidence>
<dbReference type="AlphaFoldDB" id="W7TVY1"/>
<dbReference type="Gene3D" id="3.40.50.300">
    <property type="entry name" value="P-loop containing nucleotide triphosphate hydrolases"/>
    <property type="match status" value="1"/>
</dbReference>
<comment type="subcellular location">
    <subcellularLocation>
        <location evidence="1">Endomembrane system</location>
        <topology evidence="1">Peripheral membrane protein</topology>
    </subcellularLocation>
</comment>
<dbReference type="Pfam" id="PF16880">
    <property type="entry name" value="EHD_N"/>
    <property type="match status" value="1"/>
</dbReference>
<accession>W7TVY1</accession>
<protein>
    <submittedName>
        <fullName evidence="4">Receptor mediated endocytosis protein</fullName>
    </submittedName>
</protein>
<feature type="domain" description="Dynamin-type G" evidence="3">
    <location>
        <begin position="50"/>
        <end position="116"/>
    </location>
</feature>
<evidence type="ECO:0000313" key="5">
    <source>
        <dbReference type="Proteomes" id="UP000019335"/>
    </source>
</evidence>
<dbReference type="InterPro" id="IPR027417">
    <property type="entry name" value="P-loop_NTPase"/>
</dbReference>
<reference evidence="4 5" key="1">
    <citation type="journal article" date="2014" name="Mol. Plant">
        <title>Chromosome Scale Genome Assembly and Transcriptome Profiling of Nannochloropsis gaditana in Nitrogen Depletion.</title>
        <authorList>
            <person name="Corteggiani Carpinelli E."/>
            <person name="Telatin A."/>
            <person name="Vitulo N."/>
            <person name="Forcato C."/>
            <person name="D'Angelo M."/>
            <person name="Schiavon R."/>
            <person name="Vezzi A."/>
            <person name="Giacometti G.M."/>
            <person name="Morosinotto T."/>
            <person name="Valle G."/>
        </authorList>
    </citation>
    <scope>NUCLEOTIDE SEQUENCE [LARGE SCALE GENOMIC DNA]</scope>
    <source>
        <strain evidence="4 5">B-31</strain>
    </source>
</reference>
<dbReference type="Proteomes" id="UP000019335">
    <property type="component" value="Chromosome 14"/>
</dbReference>
<name>W7TVY1_9STRA</name>
<evidence type="ECO:0000313" key="4">
    <source>
        <dbReference type="EMBL" id="EWM24449.1"/>
    </source>
</evidence>
<organism evidence="4 5">
    <name type="scientific">Nannochloropsis gaditana</name>
    <dbReference type="NCBI Taxonomy" id="72520"/>
    <lineage>
        <taxon>Eukaryota</taxon>
        <taxon>Sar</taxon>
        <taxon>Stramenopiles</taxon>
        <taxon>Ochrophyta</taxon>
        <taxon>Eustigmatophyceae</taxon>
        <taxon>Eustigmatales</taxon>
        <taxon>Monodopsidaceae</taxon>
        <taxon>Nannochloropsis</taxon>
    </lineage>
</organism>
<keyword evidence="5" id="KW-1185">Reference proteome</keyword>
<keyword evidence="4" id="KW-0675">Receptor</keyword>
<comment type="caution">
    <text evidence="4">The sequence shown here is derived from an EMBL/GenBank/DDBJ whole genome shotgun (WGS) entry which is preliminary data.</text>
</comment>
<sequence>MSTQSDQGRDQATRRVIQGLKNIYKSTILPLEQMYMYDAFYSPALSDSEFDSKPMVMLVGQYSTGKTSFIRYLIGRDFPGQRIGPEPTTDRFVAVMDGPEERVIPGREGGREGDGK</sequence>